<dbReference type="Pfam" id="PF01322">
    <property type="entry name" value="Cytochrom_C_2"/>
    <property type="match status" value="1"/>
</dbReference>
<sequence>MKRSVFVAGILALGVTAAIAQADVIAQRQKLMKDNGDHSRVIGAMLKDQAPFDLAQVQTALKAFSHSAKEMPQLFPANSKDGKTKAQPAVWEKKSDFDAHFAQFGKDAEAALASIKDSASFKAEMPKVLQNCGTCHKTFRQPVG</sequence>
<evidence type="ECO:0000256" key="4">
    <source>
        <dbReference type="ARBA" id="ARBA00022982"/>
    </source>
</evidence>
<dbReference type="EMBL" id="JAIRBM010000002">
    <property type="protein sequence ID" value="MBZ6075389.1"/>
    <property type="molecule type" value="Genomic_DNA"/>
</dbReference>
<dbReference type="InterPro" id="IPR002321">
    <property type="entry name" value="Cyt_c_II"/>
</dbReference>
<evidence type="ECO:0000256" key="2">
    <source>
        <dbReference type="ARBA" id="ARBA00022617"/>
    </source>
</evidence>
<feature type="chain" id="PRO_5046348021" evidence="6">
    <location>
        <begin position="23"/>
        <end position="144"/>
    </location>
</feature>
<keyword evidence="8" id="KW-1185">Reference proteome</keyword>
<dbReference type="SUPFAM" id="SSF47175">
    <property type="entry name" value="Cytochromes"/>
    <property type="match status" value="1"/>
</dbReference>
<keyword evidence="3" id="KW-0479">Metal-binding</keyword>
<protein>
    <submittedName>
        <fullName evidence="7">Cytochrome c</fullName>
    </submittedName>
</protein>
<evidence type="ECO:0000256" key="5">
    <source>
        <dbReference type="ARBA" id="ARBA00023004"/>
    </source>
</evidence>
<dbReference type="InterPro" id="IPR012127">
    <property type="entry name" value="Cyt_c_prime"/>
</dbReference>
<dbReference type="PROSITE" id="PS51009">
    <property type="entry name" value="CYTCII"/>
    <property type="match status" value="1"/>
</dbReference>
<dbReference type="Gene3D" id="1.20.120.10">
    <property type="entry name" value="Cytochrome c/b562"/>
    <property type="match status" value="1"/>
</dbReference>
<evidence type="ECO:0000256" key="1">
    <source>
        <dbReference type="ARBA" id="ARBA00022448"/>
    </source>
</evidence>
<keyword evidence="2" id="KW-0349">Heme</keyword>
<organism evidence="7 8">
    <name type="scientific">Microvirga puerhi</name>
    <dbReference type="NCBI Taxonomy" id="2876078"/>
    <lineage>
        <taxon>Bacteria</taxon>
        <taxon>Pseudomonadati</taxon>
        <taxon>Pseudomonadota</taxon>
        <taxon>Alphaproteobacteria</taxon>
        <taxon>Hyphomicrobiales</taxon>
        <taxon>Methylobacteriaceae</taxon>
        <taxon>Microvirga</taxon>
    </lineage>
</organism>
<dbReference type="PIRSF" id="PIRSF000027">
    <property type="entry name" value="Cytc_c_prime"/>
    <property type="match status" value="1"/>
</dbReference>
<evidence type="ECO:0000313" key="8">
    <source>
        <dbReference type="Proteomes" id="UP000704176"/>
    </source>
</evidence>
<evidence type="ECO:0000313" key="7">
    <source>
        <dbReference type="EMBL" id="MBZ6075389.1"/>
    </source>
</evidence>
<gene>
    <name evidence="7" type="ORF">K9B37_03650</name>
</gene>
<proteinExistence type="predicted"/>
<name>A0ABS7VIS5_9HYPH</name>
<keyword evidence="4" id="KW-0249">Electron transport</keyword>
<keyword evidence="6" id="KW-0732">Signal</keyword>
<dbReference type="RefSeq" id="WP_224311430.1">
    <property type="nucleotide sequence ID" value="NZ_JAIRBM010000002.1"/>
</dbReference>
<evidence type="ECO:0000256" key="3">
    <source>
        <dbReference type="ARBA" id="ARBA00022723"/>
    </source>
</evidence>
<feature type="signal peptide" evidence="6">
    <location>
        <begin position="1"/>
        <end position="22"/>
    </location>
</feature>
<keyword evidence="1" id="KW-0813">Transport</keyword>
<dbReference type="InterPro" id="IPR010980">
    <property type="entry name" value="Cyt_c/b562"/>
</dbReference>
<keyword evidence="5" id="KW-0408">Iron</keyword>
<dbReference type="Proteomes" id="UP000704176">
    <property type="component" value="Unassembled WGS sequence"/>
</dbReference>
<comment type="caution">
    <text evidence="7">The sequence shown here is derived from an EMBL/GenBank/DDBJ whole genome shotgun (WGS) entry which is preliminary data.</text>
</comment>
<evidence type="ECO:0000256" key="6">
    <source>
        <dbReference type="SAM" id="SignalP"/>
    </source>
</evidence>
<reference evidence="7 8" key="1">
    <citation type="submission" date="2021-09" db="EMBL/GenBank/DDBJ databases">
        <title>The complete genome sequence of a new microorganism.</title>
        <authorList>
            <person name="Zi Z."/>
        </authorList>
    </citation>
    <scope>NUCLEOTIDE SEQUENCE [LARGE SCALE GENOMIC DNA]</scope>
    <source>
        <strain evidence="7 8">WGZ8</strain>
    </source>
</reference>
<accession>A0ABS7VIS5</accession>